<dbReference type="PANTHER" id="PTHR12558">
    <property type="entry name" value="CELL DIVISION CYCLE 16,23,27"/>
    <property type="match status" value="1"/>
</dbReference>
<gene>
    <name evidence="3" type="ORF">Tco025E_03659</name>
</gene>
<feature type="compositionally biased region" description="Acidic residues" evidence="2">
    <location>
        <begin position="313"/>
        <end position="324"/>
    </location>
</feature>
<name>A0A422PSR9_9TRYP</name>
<accession>A0A422PSR9</accession>
<keyword evidence="1" id="KW-0802">TPR repeat</keyword>
<dbReference type="Gene3D" id="1.25.40.10">
    <property type="entry name" value="Tetratricopeptide repeat domain"/>
    <property type="match status" value="1"/>
</dbReference>
<dbReference type="Pfam" id="PF14559">
    <property type="entry name" value="TPR_19"/>
    <property type="match status" value="1"/>
</dbReference>
<reference evidence="3 4" key="1">
    <citation type="journal article" date="2018" name="BMC Genomics">
        <title>Genomic comparison of Trypanosoma conorhini and Trypanosoma rangeli to Trypanosoma cruzi strains of high and low virulence.</title>
        <authorList>
            <person name="Bradwell K.R."/>
            <person name="Koparde V.N."/>
            <person name="Matveyev A.V."/>
            <person name="Serrano M.G."/>
            <person name="Alves J.M."/>
            <person name="Parikh H."/>
            <person name="Huang B."/>
            <person name="Lee V."/>
            <person name="Espinosa-Alvarez O."/>
            <person name="Ortiz P.A."/>
            <person name="Costa-Martins A.G."/>
            <person name="Teixeira M.M."/>
            <person name="Buck G.A."/>
        </authorList>
    </citation>
    <scope>NUCLEOTIDE SEQUENCE [LARGE SCALE GENOMIC DNA]</scope>
    <source>
        <strain evidence="3 4">025E</strain>
    </source>
</reference>
<evidence type="ECO:0000313" key="4">
    <source>
        <dbReference type="Proteomes" id="UP000284403"/>
    </source>
</evidence>
<evidence type="ECO:0000313" key="3">
    <source>
        <dbReference type="EMBL" id="RNF20751.1"/>
    </source>
</evidence>
<dbReference type="PANTHER" id="PTHR12558:SF50">
    <property type="entry name" value="ASSEMBLY CHAPERONE OF RPL4-RELATED"/>
    <property type="match status" value="1"/>
</dbReference>
<dbReference type="OrthoDB" id="1914839at2759"/>
<dbReference type="InterPro" id="IPR011990">
    <property type="entry name" value="TPR-like_helical_dom_sf"/>
</dbReference>
<dbReference type="GeneID" id="40317270"/>
<dbReference type="GO" id="GO:0051301">
    <property type="term" value="P:cell division"/>
    <property type="evidence" value="ECO:0007669"/>
    <property type="project" value="TreeGrafter"/>
</dbReference>
<evidence type="ECO:0000256" key="2">
    <source>
        <dbReference type="SAM" id="MobiDB-lite"/>
    </source>
</evidence>
<comment type="caution">
    <text evidence="3">The sequence shown here is derived from an EMBL/GenBank/DDBJ whole genome shotgun (WGS) entry which is preliminary data.</text>
</comment>
<keyword evidence="4" id="KW-1185">Reference proteome</keyword>
<organism evidence="3 4">
    <name type="scientific">Trypanosoma conorhini</name>
    <dbReference type="NCBI Taxonomy" id="83891"/>
    <lineage>
        <taxon>Eukaryota</taxon>
        <taxon>Discoba</taxon>
        <taxon>Euglenozoa</taxon>
        <taxon>Kinetoplastea</taxon>
        <taxon>Metakinetoplastina</taxon>
        <taxon>Trypanosomatida</taxon>
        <taxon>Trypanosomatidae</taxon>
        <taxon>Trypanosoma</taxon>
    </lineage>
</organism>
<dbReference type="CDD" id="cd24142">
    <property type="entry name" value="ACL4-like"/>
    <property type="match status" value="1"/>
</dbReference>
<feature type="region of interest" description="Disordered" evidence="2">
    <location>
        <begin position="305"/>
        <end position="337"/>
    </location>
</feature>
<sequence>MDVNTLLALAQNATDVGNCKAAQEFFEVALTRSPNNIDVLEAYAELMIHHVQDIPRAKQMLQHAIEVDPQHGYVKYLNLAQLSEAEESLECYQRALQLVRGELHSCRKKRRRETLNETLSTIYCAIAELYLTDLCYAPEAEPRCEEAILQALKCNGRSVEAHQLQASLRLSQNRPEEALQSLRRAVDLTHLLSEAHQPTYDSKVELSRLLMQVSPDDAYRFLLEILQLGDNNPYIWFLLGESARLRKRYVDSARLLRRARVMLTMSNGDAEALAEVDAAIGVLVEEMGGPAAVEQIADLDHPNPIELLMPEDGGADDADDESEEMDKREWESCDDED</sequence>
<proteinExistence type="predicted"/>
<dbReference type="RefSeq" id="XP_029229308.1">
    <property type="nucleotide sequence ID" value="XM_029370577.1"/>
</dbReference>
<dbReference type="Proteomes" id="UP000284403">
    <property type="component" value="Unassembled WGS sequence"/>
</dbReference>
<dbReference type="EMBL" id="MKKU01000172">
    <property type="protein sequence ID" value="RNF20751.1"/>
    <property type="molecule type" value="Genomic_DNA"/>
</dbReference>
<evidence type="ECO:0000256" key="1">
    <source>
        <dbReference type="ARBA" id="ARBA00022803"/>
    </source>
</evidence>
<dbReference type="AlphaFoldDB" id="A0A422PSR9"/>
<dbReference type="SUPFAM" id="SSF48452">
    <property type="entry name" value="TPR-like"/>
    <property type="match status" value="1"/>
</dbReference>
<protein>
    <submittedName>
        <fullName evidence="3">TPR domain protein</fullName>
    </submittedName>
</protein>